<reference evidence="2" key="1">
    <citation type="journal article" date="2014" name="Front. Microbiol.">
        <title>High frequency of phylogenetically diverse reductive dehalogenase-homologous genes in deep subseafloor sedimentary metagenomes.</title>
        <authorList>
            <person name="Kawai M."/>
            <person name="Futagami T."/>
            <person name="Toyoda A."/>
            <person name="Takaki Y."/>
            <person name="Nishi S."/>
            <person name="Hori S."/>
            <person name="Arai W."/>
            <person name="Tsubouchi T."/>
            <person name="Morono Y."/>
            <person name="Uchiyama I."/>
            <person name="Ito T."/>
            <person name="Fujiyama A."/>
            <person name="Inagaki F."/>
            <person name="Takami H."/>
        </authorList>
    </citation>
    <scope>NUCLEOTIDE SEQUENCE</scope>
    <source>
        <strain evidence="2">Expedition CK06-06</strain>
    </source>
</reference>
<dbReference type="InterPro" id="IPR052745">
    <property type="entry name" value="G3P_Oxidase/Oxidoreductase"/>
</dbReference>
<dbReference type="Gene3D" id="3.50.50.60">
    <property type="entry name" value="FAD/NAD(P)-binding domain"/>
    <property type="match status" value="1"/>
</dbReference>
<dbReference type="PANTHER" id="PTHR42720:SF1">
    <property type="entry name" value="GLYCEROL 3-PHOSPHATE OXIDASE"/>
    <property type="match status" value="1"/>
</dbReference>
<organism evidence="2">
    <name type="scientific">marine sediment metagenome</name>
    <dbReference type="NCBI Taxonomy" id="412755"/>
    <lineage>
        <taxon>unclassified sequences</taxon>
        <taxon>metagenomes</taxon>
        <taxon>ecological metagenomes</taxon>
    </lineage>
</organism>
<gene>
    <name evidence="2" type="ORF">S01H4_20392</name>
</gene>
<dbReference type="InterPro" id="IPR006076">
    <property type="entry name" value="FAD-dep_OxRdtase"/>
</dbReference>
<evidence type="ECO:0000313" key="2">
    <source>
        <dbReference type="EMBL" id="GAG63974.1"/>
    </source>
</evidence>
<protein>
    <recommendedName>
        <fullName evidence="1">FAD dependent oxidoreductase domain-containing protein</fullName>
    </recommendedName>
</protein>
<dbReference type="PANTHER" id="PTHR42720">
    <property type="entry name" value="GLYCEROL-3-PHOSPHATE DEHYDROGENASE"/>
    <property type="match status" value="1"/>
</dbReference>
<evidence type="ECO:0000259" key="1">
    <source>
        <dbReference type="Pfam" id="PF01266"/>
    </source>
</evidence>
<dbReference type="Pfam" id="PF01266">
    <property type="entry name" value="DAO"/>
    <property type="match status" value="1"/>
</dbReference>
<dbReference type="InterPro" id="IPR036188">
    <property type="entry name" value="FAD/NAD-bd_sf"/>
</dbReference>
<comment type="caution">
    <text evidence="2">The sequence shown here is derived from an EMBL/GenBank/DDBJ whole genome shotgun (WGS) entry which is preliminary data.</text>
</comment>
<feature type="non-terminal residue" evidence="2">
    <location>
        <position position="149"/>
    </location>
</feature>
<dbReference type="SUPFAM" id="SSF51905">
    <property type="entry name" value="FAD/NAD(P)-binding domain"/>
    <property type="match status" value="1"/>
</dbReference>
<dbReference type="Gene3D" id="3.30.9.10">
    <property type="entry name" value="D-Amino Acid Oxidase, subunit A, domain 2"/>
    <property type="match status" value="1"/>
</dbReference>
<accession>X0Z4N6</accession>
<sequence length="149" mass="16276">MKNKSFKTDIAIIGAGAIGCVIARELGRYTKRVIVIEKEADVGWGTTKANGGVIHAGYAGERGSLKLSLSHKGNVLFRKYAPELGIPIKNVGSLVHAFNNSQIKELEKLLRHGKQNGLIDLEIIKDKNRLKKIEPNITDNTIAALYSRG</sequence>
<dbReference type="EMBL" id="BART01009164">
    <property type="protein sequence ID" value="GAG63974.1"/>
    <property type="molecule type" value="Genomic_DNA"/>
</dbReference>
<proteinExistence type="predicted"/>
<feature type="domain" description="FAD dependent oxidoreductase" evidence="1">
    <location>
        <begin position="9"/>
        <end position="148"/>
    </location>
</feature>
<dbReference type="PROSITE" id="PS51257">
    <property type="entry name" value="PROKAR_LIPOPROTEIN"/>
    <property type="match status" value="1"/>
</dbReference>
<name>X0Z4N6_9ZZZZ</name>
<dbReference type="AlphaFoldDB" id="X0Z4N6"/>